<evidence type="ECO:0000256" key="4">
    <source>
        <dbReference type="ARBA" id="ARBA00006380"/>
    </source>
</evidence>
<comment type="caution">
    <text evidence="14">The sequence shown here is derived from an EMBL/GenBank/DDBJ whole genome shotgun (WGS) entry which is preliminary data.</text>
</comment>
<evidence type="ECO:0000256" key="11">
    <source>
        <dbReference type="PIRSR" id="PIRSR639901-2"/>
    </source>
</evidence>
<evidence type="ECO:0000313" key="14">
    <source>
        <dbReference type="EMBL" id="KAA2236241.1"/>
    </source>
</evidence>
<comment type="function">
    <text evidence="1 12">Involved in lipopolysaccharide (LPS) biosynthesis. Catalyzes the transfer of 3-deoxy-D-manno-octulosonate (Kdo) residue(s) from CMP-Kdo to lipid IV(A), the tetraacyldisaccharide-1,4'-bisphosphate precursor of lipid A.</text>
</comment>
<proteinExistence type="inferred from homology"/>
<evidence type="ECO:0000256" key="2">
    <source>
        <dbReference type="ARBA" id="ARBA00004388"/>
    </source>
</evidence>
<feature type="site" description="Transition state stabilizer" evidence="11">
    <location>
        <position position="211"/>
    </location>
</feature>
<evidence type="ECO:0000256" key="8">
    <source>
        <dbReference type="ARBA" id="ARBA00031445"/>
    </source>
</evidence>
<dbReference type="Pfam" id="PF04413">
    <property type="entry name" value="Glycos_transf_N"/>
    <property type="match status" value="1"/>
</dbReference>
<dbReference type="FunFam" id="3.40.50.11720:FF:000001">
    <property type="entry name" value="3-deoxy-D-manno-octulosonic acid transferase"/>
    <property type="match status" value="1"/>
</dbReference>
<dbReference type="PANTHER" id="PTHR42755:SF1">
    <property type="entry name" value="3-DEOXY-D-MANNO-OCTULOSONIC ACID TRANSFERASE, MITOCHONDRIAL-RELATED"/>
    <property type="match status" value="1"/>
</dbReference>
<evidence type="ECO:0000256" key="5">
    <source>
        <dbReference type="ARBA" id="ARBA00012621"/>
    </source>
</evidence>
<dbReference type="OrthoDB" id="9789797at2"/>
<sequence length="430" mass="46385">MNAPLPTLLRTYRVALAVLEPAAAMVLAWRRRKGKEDRTRLGERRGSPSRPRPGGHLVWVHGASLGETISILPLVERLARQGITVLVTSGTRTSADLIARRLPPGALHQFMPLDVPRYVRRFLDHWRPGLALFAESELWPNVIMELDRRRVPLLLVNGRLSERSFRRWRRLEGAARALLARFSLCIAQTPADGERLTRLGAPRVLVAGNLKFDAPPPPADPRIVASAAGLMAGRPVWVAASTHPGEEAILMAVHRALAGHFPELLTIVAPRHPQRGAEVATLAQNAGLSASRRSAGLQPDRATDVYVADTVGELGLFYRLSPVVFMGGSLVPHGGQNPIEPAKLGAAILHGPHVHNFTDVYAAIDRAGGALPVGDGQALTAALADLLSDTALTREMARAGAETVESLGGALERTLSAVQPFVMTMKMEAR</sequence>
<reference evidence="14 15" key="2">
    <citation type="submission" date="2019-09" db="EMBL/GenBank/DDBJ databases">
        <authorList>
            <person name="Jin C."/>
        </authorList>
    </citation>
    <scope>NUCLEOTIDE SEQUENCE [LARGE SCALE GENOMIC DNA]</scope>
    <source>
        <strain evidence="14 15">BN140002</strain>
    </source>
</reference>
<keyword evidence="12" id="KW-0472">Membrane</keyword>
<name>A0A5B2VB32_9HYPH</name>
<accession>A0A5B2VB32</accession>
<dbReference type="EMBL" id="VUOA01000028">
    <property type="protein sequence ID" value="KAA2236241.1"/>
    <property type="molecule type" value="Genomic_DNA"/>
</dbReference>
<feature type="domain" description="3-deoxy-D-manno-octulosonic-acid transferase N-terminal" evidence="13">
    <location>
        <begin position="40"/>
        <end position="214"/>
    </location>
</feature>
<dbReference type="GO" id="GO:0009244">
    <property type="term" value="P:lipopolysaccharide core region biosynthetic process"/>
    <property type="evidence" value="ECO:0007669"/>
    <property type="project" value="UniProtKB-UniRule"/>
</dbReference>
<dbReference type="GO" id="GO:0005886">
    <property type="term" value="C:plasma membrane"/>
    <property type="evidence" value="ECO:0007669"/>
    <property type="project" value="UniProtKB-SubCell"/>
</dbReference>
<evidence type="ECO:0000256" key="3">
    <source>
        <dbReference type="ARBA" id="ARBA00004713"/>
    </source>
</evidence>
<keyword evidence="7 12" id="KW-0808">Transferase</keyword>
<feature type="site" description="Transition state stabilizer" evidence="11">
    <location>
        <position position="135"/>
    </location>
</feature>
<dbReference type="RefSeq" id="WP_149819368.1">
    <property type="nucleotide sequence ID" value="NZ_VUOA01000028.1"/>
</dbReference>
<gene>
    <name evidence="14" type="ORF">F0L46_16160</name>
</gene>
<dbReference type="AlphaFoldDB" id="A0A5B2VB32"/>
<dbReference type="Gene3D" id="3.40.50.11720">
    <property type="entry name" value="3-Deoxy-D-manno-octulosonic-acid transferase, N-terminal domain"/>
    <property type="match status" value="1"/>
</dbReference>
<evidence type="ECO:0000313" key="15">
    <source>
        <dbReference type="Proteomes" id="UP000323142"/>
    </source>
</evidence>
<dbReference type="InterPro" id="IPR039901">
    <property type="entry name" value="Kdotransferase"/>
</dbReference>
<dbReference type="PANTHER" id="PTHR42755">
    <property type="entry name" value="3-DEOXY-MANNO-OCTULOSONATE CYTIDYLYLTRANSFERASE"/>
    <property type="match status" value="1"/>
</dbReference>
<dbReference type="GO" id="GO:0043842">
    <property type="term" value="F:Kdo transferase activity"/>
    <property type="evidence" value="ECO:0007669"/>
    <property type="project" value="UniProtKB-EC"/>
</dbReference>
<dbReference type="Proteomes" id="UP000323142">
    <property type="component" value="Unassembled WGS sequence"/>
</dbReference>
<dbReference type="GO" id="GO:0009245">
    <property type="term" value="P:lipid A biosynthetic process"/>
    <property type="evidence" value="ECO:0007669"/>
    <property type="project" value="TreeGrafter"/>
</dbReference>
<comment type="catalytic activity">
    <reaction evidence="9 12">
        <text>lipid IVA (E. coli) + CMP-3-deoxy-beta-D-manno-octulosonate = alpha-Kdo-(2-&gt;6)-lipid IVA (E. coli) + CMP + H(+)</text>
        <dbReference type="Rhea" id="RHEA:28066"/>
        <dbReference type="ChEBI" id="CHEBI:15378"/>
        <dbReference type="ChEBI" id="CHEBI:58603"/>
        <dbReference type="ChEBI" id="CHEBI:60364"/>
        <dbReference type="ChEBI" id="CHEBI:60377"/>
        <dbReference type="ChEBI" id="CHEBI:85987"/>
        <dbReference type="EC" id="2.4.99.12"/>
    </reaction>
</comment>
<evidence type="ECO:0000256" key="1">
    <source>
        <dbReference type="ARBA" id="ARBA00003394"/>
    </source>
</evidence>
<dbReference type="InterPro" id="IPR007507">
    <property type="entry name" value="Glycos_transf_N"/>
</dbReference>
<feature type="active site" description="Proton acceptor" evidence="10">
    <location>
        <position position="67"/>
    </location>
</feature>
<keyword evidence="12" id="KW-1003">Cell membrane</keyword>
<evidence type="ECO:0000256" key="12">
    <source>
        <dbReference type="RuleBase" id="RU365103"/>
    </source>
</evidence>
<keyword evidence="12" id="KW-0448">Lipopolysaccharide biosynthesis</keyword>
<dbReference type="InterPro" id="IPR038107">
    <property type="entry name" value="Glycos_transf_N_sf"/>
</dbReference>
<comment type="pathway">
    <text evidence="3 12">Bacterial outer membrane biogenesis; LPS core biosynthesis.</text>
</comment>
<organism evidence="14 15">
    <name type="scientific">Salinarimonas soli</name>
    <dbReference type="NCBI Taxonomy" id="1638099"/>
    <lineage>
        <taxon>Bacteria</taxon>
        <taxon>Pseudomonadati</taxon>
        <taxon>Pseudomonadota</taxon>
        <taxon>Alphaproteobacteria</taxon>
        <taxon>Hyphomicrobiales</taxon>
        <taxon>Salinarimonadaceae</taxon>
        <taxon>Salinarimonas</taxon>
    </lineage>
</organism>
<evidence type="ECO:0000259" key="13">
    <source>
        <dbReference type="Pfam" id="PF04413"/>
    </source>
</evidence>
<evidence type="ECO:0000256" key="6">
    <source>
        <dbReference type="ARBA" id="ARBA00019077"/>
    </source>
</evidence>
<dbReference type="SUPFAM" id="SSF53756">
    <property type="entry name" value="UDP-Glycosyltransferase/glycogen phosphorylase"/>
    <property type="match status" value="1"/>
</dbReference>
<dbReference type="UniPathway" id="UPA00958"/>
<comment type="subcellular location">
    <subcellularLocation>
        <location evidence="2">Cell inner membrane</location>
        <topology evidence="2">Single-pass membrane protein</topology>
        <orientation evidence="2">Cytoplasmic side</orientation>
    </subcellularLocation>
    <subcellularLocation>
        <location evidence="12">Cell membrane</location>
    </subcellularLocation>
</comment>
<reference evidence="14 15" key="1">
    <citation type="submission" date="2019-09" db="EMBL/GenBank/DDBJ databases">
        <title>Salinarimonas rosea gen. nov., sp. nov., a new member of the a-2 subgroup of the Proteobacteria.</title>
        <authorList>
            <person name="Liu J."/>
        </authorList>
    </citation>
    <scope>NUCLEOTIDE SEQUENCE [LARGE SCALE GENOMIC DNA]</scope>
    <source>
        <strain evidence="14 15">BN140002</strain>
    </source>
</reference>
<dbReference type="Gene3D" id="3.40.50.2000">
    <property type="entry name" value="Glycogen Phosphorylase B"/>
    <property type="match status" value="1"/>
</dbReference>
<evidence type="ECO:0000256" key="10">
    <source>
        <dbReference type="PIRSR" id="PIRSR639901-1"/>
    </source>
</evidence>
<comment type="similarity">
    <text evidence="4">Belongs to the glycosyltransferase group 1 family. Glycosyltransferase 30 subfamily.</text>
</comment>
<evidence type="ECO:0000256" key="9">
    <source>
        <dbReference type="ARBA" id="ARBA00049183"/>
    </source>
</evidence>
<evidence type="ECO:0000256" key="7">
    <source>
        <dbReference type="ARBA" id="ARBA00022679"/>
    </source>
</evidence>
<dbReference type="FunFam" id="3.40.50.2000:FF:000032">
    <property type="entry name" value="3-deoxy-D-manno-octulosonic acid transferase"/>
    <property type="match status" value="1"/>
</dbReference>
<keyword evidence="15" id="KW-1185">Reference proteome</keyword>
<protein>
    <recommendedName>
        <fullName evidence="6 12">3-deoxy-D-manno-octulosonic acid transferase</fullName>
        <shortName evidence="12">Kdo transferase</shortName>
        <ecNumber evidence="5 12">2.4.99.12</ecNumber>
    </recommendedName>
    <alternativeName>
        <fullName evidence="8 12">Lipid IV(A) 3-deoxy-D-manno-octulosonic acid transferase</fullName>
    </alternativeName>
</protein>
<dbReference type="EC" id="2.4.99.12" evidence="5 12"/>